<accession>A0A1I7L862</accession>
<name>A0A1I7L862_9BURK</name>
<organism evidence="2 3">
    <name type="scientific">Pseudoduganella namucuonensis</name>
    <dbReference type="NCBI Taxonomy" id="1035707"/>
    <lineage>
        <taxon>Bacteria</taxon>
        <taxon>Pseudomonadati</taxon>
        <taxon>Pseudomonadota</taxon>
        <taxon>Betaproteobacteria</taxon>
        <taxon>Burkholderiales</taxon>
        <taxon>Oxalobacteraceae</taxon>
        <taxon>Telluria group</taxon>
        <taxon>Pseudoduganella</taxon>
    </lineage>
</organism>
<dbReference type="Proteomes" id="UP000199391">
    <property type="component" value="Unassembled WGS sequence"/>
</dbReference>
<reference evidence="3" key="1">
    <citation type="submission" date="2016-10" db="EMBL/GenBank/DDBJ databases">
        <authorList>
            <person name="Varghese N."/>
            <person name="Submissions S."/>
        </authorList>
    </citation>
    <scope>NUCLEOTIDE SEQUENCE [LARGE SCALE GENOMIC DNA]</scope>
    <source>
        <strain evidence="3">CGMCC 1.11014</strain>
    </source>
</reference>
<evidence type="ECO:0000259" key="1">
    <source>
        <dbReference type="Pfam" id="PF04917"/>
    </source>
</evidence>
<evidence type="ECO:0000313" key="3">
    <source>
        <dbReference type="Proteomes" id="UP000199391"/>
    </source>
</evidence>
<dbReference type="STRING" id="1035707.SAMN05216552_102496"/>
<sequence>MHSTKRRQQGMTVIETLAALAVASALLLGLSAMIDTSLDDAKGQQAALHQAQVVDGAHRYITANYADLMAATAGGAVAPVTVAELRAGGFLPDGFSSTNVFSQTSCVLVRQSAAGKLNALVAAFGGTAIPERDLAQVAMQAGQGGGYISAAAPGTARGASWQLATSDYRDVPCGGVTVLTGAAADDGGHLVSSLFYDGPGQLTQDFLYRNAVPGRPELNQMNTPLHLAPGTGAQAVEDDATDPRCTAASGSGKLAVDASGRMLSCQAGVWRRQGSGFWRDPVAAHADLPITGSQTGDTRMVTGLNRAFTWSGAAWEALAVDQNGDFHVPETLTANLITLNQTVTRNAACGTNGTLARDAAGETLSCQSGLWRSARGVRLTNRVYQQGWELVPGDGVRDLTIDLAALPGARPLYVTGYSTCHATASAKAQVSVNMLDTSGAAIAYVGGCLSQLDSAGTGVQNLGDIGLQKIPENITRLHLYMEPGAAAGDYITFVLIIYSE</sequence>
<dbReference type="AlphaFoldDB" id="A0A1I7L862"/>
<dbReference type="RefSeq" id="WP_093557865.1">
    <property type="nucleotide sequence ID" value="NZ_FPBO01000024.1"/>
</dbReference>
<dbReference type="EMBL" id="FPBO01000024">
    <property type="protein sequence ID" value="SFV05818.1"/>
    <property type="molecule type" value="Genomic_DNA"/>
</dbReference>
<gene>
    <name evidence="2" type="ORF">SAMN05216552_102496</name>
</gene>
<dbReference type="OrthoDB" id="7220054at2"/>
<feature type="domain" description="Bacterial shufflon protein N-terminal" evidence="1">
    <location>
        <begin position="40"/>
        <end position="226"/>
    </location>
</feature>
<dbReference type="Pfam" id="PF04917">
    <property type="entry name" value="Shufflon_N"/>
    <property type="match status" value="1"/>
</dbReference>
<keyword evidence="3" id="KW-1185">Reference proteome</keyword>
<protein>
    <submittedName>
        <fullName evidence="2">Shufflon protein, N-terminal constant region</fullName>
    </submittedName>
</protein>
<evidence type="ECO:0000313" key="2">
    <source>
        <dbReference type="EMBL" id="SFV05818.1"/>
    </source>
</evidence>
<dbReference type="InterPro" id="IPR007001">
    <property type="entry name" value="Shufflon_N"/>
</dbReference>
<proteinExistence type="predicted"/>